<dbReference type="OrthoDB" id="9802510at2"/>
<dbReference type="AlphaFoldDB" id="K6YWZ8"/>
<feature type="transmembrane region" description="Helical" evidence="6">
    <location>
        <begin position="24"/>
        <end position="42"/>
    </location>
</feature>
<keyword evidence="6" id="KW-0812">Transmembrane</keyword>
<evidence type="ECO:0000256" key="1">
    <source>
        <dbReference type="ARBA" id="ARBA00001917"/>
    </source>
</evidence>
<evidence type="ECO:0000256" key="4">
    <source>
        <dbReference type="ARBA" id="ARBA00022643"/>
    </source>
</evidence>
<evidence type="ECO:0000256" key="5">
    <source>
        <dbReference type="ARBA" id="ARBA00023002"/>
    </source>
</evidence>
<reference evidence="8 9" key="1">
    <citation type="journal article" date="2013" name="Genome Announc.">
        <title>Complete Genome Sequence of Glaciecola psychrophila Strain 170T.</title>
        <authorList>
            <person name="Yin J."/>
            <person name="Chen J."/>
            <person name="Liu G."/>
            <person name="Yu Y."/>
            <person name="Song L."/>
            <person name="Wang X."/>
            <person name="Qu X."/>
        </authorList>
    </citation>
    <scope>NUCLEOTIDE SEQUENCE [LARGE SCALE GENOMIC DNA]</scope>
    <source>
        <strain evidence="8 9">170</strain>
    </source>
</reference>
<name>K6YWZ8_9ALTE</name>
<evidence type="ECO:0000313" key="9">
    <source>
        <dbReference type="Proteomes" id="UP000011864"/>
    </source>
</evidence>
<comment type="similarity">
    <text evidence="2">Belongs to the nitroreductase family.</text>
</comment>
<keyword evidence="3" id="KW-0285">Flavoprotein</keyword>
<dbReference type="STRING" id="1129794.C427_2593"/>
<accession>K6YWZ8</accession>
<evidence type="ECO:0000256" key="2">
    <source>
        <dbReference type="ARBA" id="ARBA00007118"/>
    </source>
</evidence>
<dbReference type="eggNOG" id="COG0778">
    <property type="taxonomic scope" value="Bacteria"/>
</dbReference>
<sequence>MTKGKGLYETLGIARGGMQAWGDAMIQNFMFFDASVVIFIFIHPRIMITALVDSVIMMQSLVLSAKNRGLGTCPQGSLGMWRSPLKEHFDIPKGYKLVCGLALDYPKEDEKVNQYRPRKTES</sequence>
<dbReference type="GO" id="GO:0016491">
    <property type="term" value="F:oxidoreductase activity"/>
    <property type="evidence" value="ECO:0007669"/>
    <property type="project" value="UniProtKB-KW"/>
</dbReference>
<evidence type="ECO:0000313" key="8">
    <source>
        <dbReference type="EMBL" id="AGH44702.1"/>
    </source>
</evidence>
<gene>
    <name evidence="8" type="ORF">C427_2593</name>
</gene>
<feature type="domain" description="Nitroreductase" evidence="7">
    <location>
        <begin position="26"/>
        <end position="103"/>
    </location>
</feature>
<keyword evidence="9" id="KW-1185">Reference proteome</keyword>
<dbReference type="KEGG" id="gps:C427_2593"/>
<organism evidence="8 9">
    <name type="scientific">Paraglaciecola psychrophila 170</name>
    <dbReference type="NCBI Taxonomy" id="1129794"/>
    <lineage>
        <taxon>Bacteria</taxon>
        <taxon>Pseudomonadati</taxon>
        <taxon>Pseudomonadota</taxon>
        <taxon>Gammaproteobacteria</taxon>
        <taxon>Alteromonadales</taxon>
        <taxon>Alteromonadaceae</taxon>
        <taxon>Paraglaciecola</taxon>
    </lineage>
</organism>
<evidence type="ECO:0000256" key="3">
    <source>
        <dbReference type="ARBA" id="ARBA00022630"/>
    </source>
</evidence>
<keyword evidence="6" id="KW-0472">Membrane</keyword>
<dbReference type="SUPFAM" id="SSF55469">
    <property type="entry name" value="FMN-dependent nitroreductase-like"/>
    <property type="match status" value="1"/>
</dbReference>
<dbReference type="PATRIC" id="fig|1129794.4.peg.2572"/>
<keyword evidence="5" id="KW-0560">Oxidoreductase</keyword>
<evidence type="ECO:0000256" key="6">
    <source>
        <dbReference type="SAM" id="Phobius"/>
    </source>
</evidence>
<dbReference type="Pfam" id="PF00881">
    <property type="entry name" value="Nitroreductase"/>
    <property type="match status" value="1"/>
</dbReference>
<dbReference type="InterPro" id="IPR000415">
    <property type="entry name" value="Nitroreductase-like"/>
</dbReference>
<protein>
    <recommendedName>
        <fullName evidence="7">Nitroreductase domain-containing protein</fullName>
    </recommendedName>
</protein>
<dbReference type="PANTHER" id="PTHR43673:SF2">
    <property type="entry name" value="NITROREDUCTASE"/>
    <property type="match status" value="1"/>
</dbReference>
<dbReference type="EMBL" id="CP003837">
    <property type="protein sequence ID" value="AGH44702.1"/>
    <property type="molecule type" value="Genomic_DNA"/>
</dbReference>
<dbReference type="Gene3D" id="3.40.109.10">
    <property type="entry name" value="NADH Oxidase"/>
    <property type="match status" value="1"/>
</dbReference>
<proteinExistence type="inferred from homology"/>
<dbReference type="PANTHER" id="PTHR43673">
    <property type="entry name" value="NAD(P)H NITROREDUCTASE YDGI-RELATED"/>
    <property type="match status" value="1"/>
</dbReference>
<dbReference type="Proteomes" id="UP000011864">
    <property type="component" value="Chromosome"/>
</dbReference>
<comment type="cofactor">
    <cofactor evidence="1">
        <name>FMN</name>
        <dbReference type="ChEBI" id="CHEBI:58210"/>
    </cofactor>
</comment>
<keyword evidence="6" id="KW-1133">Transmembrane helix</keyword>
<keyword evidence="4" id="KW-0288">FMN</keyword>
<dbReference type="HOGENOM" id="CLU_070764_9_2_6"/>
<dbReference type="InterPro" id="IPR029479">
    <property type="entry name" value="Nitroreductase"/>
</dbReference>
<evidence type="ECO:0000259" key="7">
    <source>
        <dbReference type="Pfam" id="PF00881"/>
    </source>
</evidence>